<evidence type="ECO:0000259" key="7">
    <source>
        <dbReference type="Pfam" id="PF08016"/>
    </source>
</evidence>
<evidence type="ECO:0000256" key="1">
    <source>
        <dbReference type="ARBA" id="ARBA00004141"/>
    </source>
</evidence>
<evidence type="ECO:0000256" key="5">
    <source>
        <dbReference type="ARBA" id="ARBA00023136"/>
    </source>
</evidence>
<dbReference type="GO" id="GO:0005886">
    <property type="term" value="C:plasma membrane"/>
    <property type="evidence" value="ECO:0007669"/>
    <property type="project" value="TreeGrafter"/>
</dbReference>
<evidence type="ECO:0000256" key="2">
    <source>
        <dbReference type="ARBA" id="ARBA00022692"/>
    </source>
</evidence>
<feature type="transmembrane region" description="Helical" evidence="6">
    <location>
        <begin position="176"/>
        <end position="197"/>
    </location>
</feature>
<evidence type="ECO:0000256" key="6">
    <source>
        <dbReference type="SAM" id="Phobius"/>
    </source>
</evidence>
<dbReference type="PANTHER" id="PTHR10582">
    <property type="entry name" value="TRANSIENT RECEPTOR POTENTIAL ION CHANNEL PROTEIN"/>
    <property type="match status" value="1"/>
</dbReference>
<keyword evidence="3" id="KW-0677">Repeat</keyword>
<feature type="transmembrane region" description="Helical" evidence="6">
    <location>
        <begin position="244"/>
        <end position="266"/>
    </location>
</feature>
<keyword evidence="2 6" id="KW-0812">Transmembrane</keyword>
<feature type="transmembrane region" description="Helical" evidence="6">
    <location>
        <begin position="108"/>
        <end position="126"/>
    </location>
</feature>
<dbReference type="InterPro" id="IPR013122">
    <property type="entry name" value="PKD1_2_channel"/>
</dbReference>
<dbReference type="PANTHER" id="PTHR10582:SF2">
    <property type="entry name" value="INACTIVE"/>
    <property type="match status" value="1"/>
</dbReference>
<reference evidence="8 9" key="1">
    <citation type="journal article" date="2014" name="Genome Biol. Evol.">
        <title>The secreted proteins of Achlya hypogyna and Thraustotheca clavata identify the ancestral oomycete secretome and reveal gene acquisitions by horizontal gene transfer.</title>
        <authorList>
            <person name="Misner I."/>
            <person name="Blouin N."/>
            <person name="Leonard G."/>
            <person name="Richards T.A."/>
            <person name="Lane C.E."/>
        </authorList>
    </citation>
    <scope>NUCLEOTIDE SEQUENCE [LARGE SCALE GENOMIC DNA]</scope>
    <source>
        <strain evidence="8 9">ATCC 48635</strain>
    </source>
</reference>
<comment type="subcellular location">
    <subcellularLocation>
        <location evidence="1">Membrane</location>
        <topology evidence="1">Multi-pass membrane protein</topology>
    </subcellularLocation>
</comment>
<evidence type="ECO:0000256" key="3">
    <source>
        <dbReference type="ARBA" id="ARBA00022737"/>
    </source>
</evidence>
<keyword evidence="5 6" id="KW-0472">Membrane</keyword>
<evidence type="ECO:0000313" key="8">
    <source>
        <dbReference type="EMBL" id="OQR90319.1"/>
    </source>
</evidence>
<dbReference type="GO" id="GO:0098703">
    <property type="term" value="P:calcium ion import across plasma membrane"/>
    <property type="evidence" value="ECO:0007669"/>
    <property type="project" value="TreeGrafter"/>
</dbReference>
<keyword evidence="4 6" id="KW-1133">Transmembrane helix</keyword>
<protein>
    <recommendedName>
        <fullName evidence="7">Polycystin cation channel PKD1/PKD2 domain-containing protein</fullName>
    </recommendedName>
</protein>
<feature type="transmembrane region" description="Helical" evidence="6">
    <location>
        <begin position="132"/>
        <end position="155"/>
    </location>
</feature>
<evidence type="ECO:0000313" key="9">
    <source>
        <dbReference type="Proteomes" id="UP000243579"/>
    </source>
</evidence>
<organism evidence="8 9">
    <name type="scientific">Achlya hypogyna</name>
    <name type="common">Oomycete</name>
    <name type="synonym">Protoachlya hypogyna</name>
    <dbReference type="NCBI Taxonomy" id="1202772"/>
    <lineage>
        <taxon>Eukaryota</taxon>
        <taxon>Sar</taxon>
        <taxon>Stramenopiles</taxon>
        <taxon>Oomycota</taxon>
        <taxon>Saprolegniomycetes</taxon>
        <taxon>Saprolegniales</taxon>
        <taxon>Achlyaceae</taxon>
        <taxon>Achlya</taxon>
    </lineage>
</organism>
<dbReference type="Pfam" id="PF08016">
    <property type="entry name" value="PKD_channel"/>
    <property type="match status" value="1"/>
</dbReference>
<dbReference type="EMBL" id="JNBR01000638">
    <property type="protein sequence ID" value="OQR90319.1"/>
    <property type="molecule type" value="Genomic_DNA"/>
</dbReference>
<dbReference type="Proteomes" id="UP000243579">
    <property type="component" value="Unassembled WGS sequence"/>
</dbReference>
<dbReference type="AlphaFoldDB" id="A0A1V9YWY4"/>
<sequence length="487" mass="55232">MLGAILASVTNGFHVDALCVLGLAPEGSPVYVAAYKRIMRVPVTAVVWLVTSIFCFFGFVHLRQLKPDRFIKLTRWMYDGQYVFDAAFAIPQVAEYKAKAQAYLFKKTLVYTVLFSSALLGLIFGIQGGIIYLVVVVLFLATPVYWVSAAYFLVLEVKEILGEDPWIYQRRQEASYLGKLFWSIVLVLLIPVTPFLTSYRKYYASFTNKLQVITYSLILGPFAALQVLRFGYSGNGDDIPDLIENIYLCTGAFITLSLWMLSLQYLEVNKTAGYLLPIVKDVMVDIWDFLIFYGVFQCGFTCAYYFIFQQKSASYKTLWASFRATYFVMYGENGAHLLPGPIMHFGFVLRMFHCAVMVVLLLNLLLAMMNKTVDRNWEKLQSRALASYARCVLRLEMMLGQTEADHELLGQVTTAVGSVRNPIFRQTVSKRDLTSPAGGELSALTMTDRVAELSRYSADLERQLLEASMQWQTQLDEQVAALQLLRK</sequence>
<feature type="transmembrane region" description="Helical" evidence="6">
    <location>
        <begin position="41"/>
        <end position="62"/>
    </location>
</feature>
<feature type="transmembrane region" description="Helical" evidence="6">
    <location>
        <begin position="342"/>
        <end position="366"/>
    </location>
</feature>
<proteinExistence type="predicted"/>
<comment type="caution">
    <text evidence="8">The sequence shown here is derived from an EMBL/GenBank/DDBJ whole genome shotgun (WGS) entry which is preliminary data.</text>
</comment>
<dbReference type="InterPro" id="IPR024862">
    <property type="entry name" value="TRPV"/>
</dbReference>
<dbReference type="GO" id="GO:0005216">
    <property type="term" value="F:monoatomic ion channel activity"/>
    <property type="evidence" value="ECO:0007669"/>
    <property type="project" value="InterPro"/>
</dbReference>
<name>A0A1V9YWY4_ACHHY</name>
<gene>
    <name evidence="8" type="ORF">ACHHYP_05625</name>
</gene>
<feature type="domain" description="Polycystin cation channel PKD1/PKD2" evidence="7">
    <location>
        <begin position="244"/>
        <end position="372"/>
    </location>
</feature>
<accession>A0A1V9YWY4</accession>
<feature type="transmembrane region" description="Helical" evidence="6">
    <location>
        <begin position="286"/>
        <end position="306"/>
    </location>
</feature>
<keyword evidence="9" id="KW-1185">Reference proteome</keyword>
<feature type="transmembrane region" description="Helical" evidence="6">
    <location>
        <begin position="212"/>
        <end position="232"/>
    </location>
</feature>
<dbReference type="OrthoDB" id="78684at2759"/>
<evidence type="ECO:0000256" key="4">
    <source>
        <dbReference type="ARBA" id="ARBA00022989"/>
    </source>
</evidence>